<dbReference type="PANTHER" id="PTHR42828:SF3">
    <property type="entry name" value="THREONYLCARBAMOYL-AMP SYNTHASE"/>
    <property type="match status" value="1"/>
</dbReference>
<accession>A0AAW3ZHS4</accession>
<feature type="domain" description="YrdC-like" evidence="1">
    <location>
        <begin position="14"/>
        <end position="200"/>
    </location>
</feature>
<reference evidence="2 3" key="1">
    <citation type="submission" date="2020-09" db="EMBL/GenBank/DDBJ databases">
        <title>Pseudoxanthomonas sp. CAU 1598 isolated from sand of Yaerae Beach.</title>
        <authorList>
            <person name="Kim W."/>
        </authorList>
    </citation>
    <scope>NUCLEOTIDE SEQUENCE [LARGE SCALE GENOMIC DNA]</scope>
    <source>
        <strain evidence="2 3">CAU 1598</strain>
    </source>
</reference>
<dbReference type="InterPro" id="IPR017945">
    <property type="entry name" value="DHBP_synth_RibB-like_a/b_dom"/>
</dbReference>
<evidence type="ECO:0000259" key="1">
    <source>
        <dbReference type="PROSITE" id="PS51163"/>
    </source>
</evidence>
<keyword evidence="3" id="KW-1185">Reference proteome</keyword>
<dbReference type="AlphaFoldDB" id="A0AAW3ZHS4"/>
<dbReference type="SUPFAM" id="SSF55821">
    <property type="entry name" value="YrdC/RibB"/>
    <property type="match status" value="1"/>
</dbReference>
<gene>
    <name evidence="2" type="ORF">IFO71_06240</name>
</gene>
<organism evidence="2 3">
    <name type="scientific">Pseudomarimonas arenosa</name>
    <dbReference type="NCBI Taxonomy" id="2774145"/>
    <lineage>
        <taxon>Bacteria</taxon>
        <taxon>Pseudomonadati</taxon>
        <taxon>Pseudomonadota</taxon>
        <taxon>Gammaproteobacteria</taxon>
        <taxon>Lysobacterales</taxon>
        <taxon>Lysobacteraceae</taxon>
        <taxon>Pseudomarimonas</taxon>
    </lineage>
</organism>
<dbReference type="Pfam" id="PF01300">
    <property type="entry name" value="Sua5_yciO_yrdC"/>
    <property type="match status" value="1"/>
</dbReference>
<proteinExistence type="predicted"/>
<dbReference type="RefSeq" id="WP_192028680.1">
    <property type="nucleotide sequence ID" value="NZ_JACYTR010000008.1"/>
</dbReference>
<comment type="caution">
    <text evidence="2">The sequence shown here is derived from an EMBL/GenBank/DDBJ whole genome shotgun (WGS) entry which is preliminary data.</text>
</comment>
<dbReference type="NCBIfam" id="TIGR00057">
    <property type="entry name" value="L-threonylcarbamoyladenylate synthase"/>
    <property type="match status" value="1"/>
</dbReference>
<dbReference type="PANTHER" id="PTHR42828">
    <property type="entry name" value="DHBP SYNTHASE RIBB-LIKE ALPHA/BETA DOMAIN-CONTAINING PROTEIN"/>
    <property type="match status" value="1"/>
</dbReference>
<dbReference type="Gene3D" id="3.90.870.10">
    <property type="entry name" value="DHBP synthase"/>
    <property type="match status" value="1"/>
</dbReference>
<evidence type="ECO:0000313" key="3">
    <source>
        <dbReference type="Proteomes" id="UP000613768"/>
    </source>
</evidence>
<dbReference type="InterPro" id="IPR052532">
    <property type="entry name" value="SUA5_domain"/>
</dbReference>
<evidence type="ECO:0000313" key="2">
    <source>
        <dbReference type="EMBL" id="MBD8525338.1"/>
    </source>
</evidence>
<dbReference type="EMBL" id="JACYTR010000008">
    <property type="protein sequence ID" value="MBD8525338.1"/>
    <property type="molecule type" value="Genomic_DNA"/>
</dbReference>
<sequence>MADRLRVHPDHPAPRTLGMAAERLRSGQLGILPSDAGYLIAWALDARQAEDRATRLRMLDSRHPFTLLCRSISEIGKLARLEDAAFRAVKAYTPGPQTFILAVGSGLPKRFKQAKRKTIGCRIVDHNVVRDLLDFLQAPLLATSLRLPDEQISTFDAEEVAERALKHVDFMLDAGDCAPGPTTIIDASGEGVEVTRQGWTAISLD</sequence>
<dbReference type="PROSITE" id="PS51163">
    <property type="entry name" value="YRDC"/>
    <property type="match status" value="1"/>
</dbReference>
<name>A0AAW3ZHS4_9GAMM</name>
<protein>
    <submittedName>
        <fullName evidence="2">Threonylcarbamoyl-AMP synthase</fullName>
    </submittedName>
</protein>
<dbReference type="InterPro" id="IPR006070">
    <property type="entry name" value="Sua5-like_dom"/>
</dbReference>
<dbReference type="GO" id="GO:0003725">
    <property type="term" value="F:double-stranded RNA binding"/>
    <property type="evidence" value="ECO:0007669"/>
    <property type="project" value="InterPro"/>
</dbReference>
<dbReference type="Proteomes" id="UP000613768">
    <property type="component" value="Unassembled WGS sequence"/>
</dbReference>